<evidence type="ECO:0000313" key="2">
    <source>
        <dbReference type="EMBL" id="VTJ69860.1"/>
    </source>
</evidence>
<protein>
    <submittedName>
        <fullName evidence="2">Uncharacterized protein</fullName>
    </submittedName>
</protein>
<proteinExistence type="predicted"/>
<sequence>MFDFFRIKRKILLLIPKWLYEDIPNVENSNIVKMLQEKSERVTSNFSEQVLYVDPMITEIRELLFLGEHKRRDCEKENIESLETRDGLPKSLFTSNPIVYLPDLHTGYKPQISNFLPGEQHLSNSNEQDSSTPTQVDSLDLERNMRLKKYPNFGFSVSSMNSLSNTLVLEELSLILNQGECSSPPDLQNSAEGQTSMFLENKSPSDPVLEQTLLPDEFVSCLGIMDEEELPSINSYFPQNILENHINRISFLEK</sequence>
<dbReference type="Proteomes" id="UP000335636">
    <property type="component" value="Unassembled WGS sequence"/>
</dbReference>
<accession>A0A5E4BLC4</accession>
<feature type="compositionally biased region" description="Polar residues" evidence="1">
    <location>
        <begin position="121"/>
        <end position="137"/>
    </location>
</feature>
<gene>
    <name evidence="2" type="ORF">MONAX_5E026594</name>
</gene>
<reference evidence="2" key="1">
    <citation type="submission" date="2019-04" db="EMBL/GenBank/DDBJ databases">
        <authorList>
            <person name="Alioto T."/>
            <person name="Alioto T."/>
        </authorList>
    </citation>
    <scope>NUCLEOTIDE SEQUENCE [LARGE SCALE GENOMIC DNA]</scope>
</reference>
<organism evidence="2 3">
    <name type="scientific">Marmota monax</name>
    <name type="common">Woodchuck</name>
    <dbReference type="NCBI Taxonomy" id="9995"/>
    <lineage>
        <taxon>Eukaryota</taxon>
        <taxon>Metazoa</taxon>
        <taxon>Chordata</taxon>
        <taxon>Craniata</taxon>
        <taxon>Vertebrata</taxon>
        <taxon>Euteleostomi</taxon>
        <taxon>Mammalia</taxon>
        <taxon>Eutheria</taxon>
        <taxon>Euarchontoglires</taxon>
        <taxon>Glires</taxon>
        <taxon>Rodentia</taxon>
        <taxon>Sciuromorpha</taxon>
        <taxon>Sciuridae</taxon>
        <taxon>Xerinae</taxon>
        <taxon>Marmotini</taxon>
        <taxon>Marmota</taxon>
    </lineage>
</organism>
<feature type="region of interest" description="Disordered" evidence="1">
    <location>
        <begin position="117"/>
        <end position="139"/>
    </location>
</feature>
<dbReference type="AlphaFoldDB" id="A0A5E4BLC4"/>
<comment type="caution">
    <text evidence="2">The sequence shown here is derived from an EMBL/GenBank/DDBJ whole genome shotgun (WGS) entry which is preliminary data.</text>
</comment>
<evidence type="ECO:0000313" key="3">
    <source>
        <dbReference type="Proteomes" id="UP000335636"/>
    </source>
</evidence>
<name>A0A5E4BLC4_MARMO</name>
<evidence type="ECO:0000256" key="1">
    <source>
        <dbReference type="SAM" id="MobiDB-lite"/>
    </source>
</evidence>
<dbReference type="EMBL" id="CABDUW010000481">
    <property type="protein sequence ID" value="VTJ69860.1"/>
    <property type="molecule type" value="Genomic_DNA"/>
</dbReference>
<keyword evidence="3" id="KW-1185">Reference proteome</keyword>